<comment type="caution">
    <text evidence="4">The sequence shown here is derived from an EMBL/GenBank/DDBJ whole genome shotgun (WGS) entry which is preliminary data.</text>
</comment>
<dbReference type="InterPro" id="IPR036179">
    <property type="entry name" value="Ig-like_dom_sf"/>
</dbReference>
<keyword evidence="5" id="KW-1185">Reference proteome</keyword>
<dbReference type="AlphaFoldDB" id="A0A9Q0YNE3"/>
<reference evidence="4" key="1">
    <citation type="submission" date="2021-10" db="EMBL/GenBank/DDBJ databases">
        <title>Tropical sea cucumber genome reveals ecological adaptation and Cuvierian tubules defense mechanism.</title>
        <authorList>
            <person name="Chen T."/>
        </authorList>
    </citation>
    <scope>NUCLEOTIDE SEQUENCE</scope>
    <source>
        <strain evidence="4">Nanhai2018</strain>
        <tissue evidence="4">Muscle</tissue>
    </source>
</reference>
<evidence type="ECO:0000256" key="2">
    <source>
        <dbReference type="SAM" id="SignalP"/>
    </source>
</evidence>
<feature type="signal peptide" evidence="2">
    <location>
        <begin position="1"/>
        <end position="23"/>
    </location>
</feature>
<dbReference type="InterPro" id="IPR013783">
    <property type="entry name" value="Ig-like_fold"/>
</dbReference>
<dbReference type="SMART" id="SM00409">
    <property type="entry name" value="IG"/>
    <property type="match status" value="2"/>
</dbReference>
<gene>
    <name evidence="4" type="ORF">HOLleu_39491</name>
</gene>
<dbReference type="InterPro" id="IPR007110">
    <property type="entry name" value="Ig-like_dom"/>
</dbReference>
<keyword evidence="2" id="KW-0732">Signal</keyword>
<dbReference type="OrthoDB" id="9898017at2759"/>
<feature type="chain" id="PRO_5040320132" description="Ig-like domain-containing protein" evidence="2">
    <location>
        <begin position="24"/>
        <end position="454"/>
    </location>
</feature>
<evidence type="ECO:0000259" key="3">
    <source>
        <dbReference type="PROSITE" id="PS50835"/>
    </source>
</evidence>
<name>A0A9Q0YNE3_HOLLE</name>
<dbReference type="Gene3D" id="2.60.40.10">
    <property type="entry name" value="Immunoglobulins"/>
    <property type="match status" value="2"/>
</dbReference>
<dbReference type="PROSITE" id="PS50835">
    <property type="entry name" value="IG_LIKE"/>
    <property type="match status" value="2"/>
</dbReference>
<evidence type="ECO:0000256" key="1">
    <source>
        <dbReference type="SAM" id="Phobius"/>
    </source>
</evidence>
<dbReference type="SUPFAM" id="SSF48726">
    <property type="entry name" value="Immunoglobulin"/>
    <property type="match status" value="2"/>
</dbReference>
<dbReference type="InterPro" id="IPR003599">
    <property type="entry name" value="Ig_sub"/>
</dbReference>
<keyword evidence="1" id="KW-1133">Transmembrane helix</keyword>
<keyword evidence="1" id="KW-0812">Transmembrane</keyword>
<feature type="transmembrane region" description="Helical" evidence="1">
    <location>
        <begin position="365"/>
        <end position="388"/>
    </location>
</feature>
<protein>
    <recommendedName>
        <fullName evidence="3">Ig-like domain-containing protein</fullName>
    </recommendedName>
</protein>
<proteinExistence type="predicted"/>
<feature type="domain" description="Ig-like" evidence="3">
    <location>
        <begin position="243"/>
        <end position="343"/>
    </location>
</feature>
<organism evidence="4 5">
    <name type="scientific">Holothuria leucospilota</name>
    <name type="common">Black long sea cucumber</name>
    <name type="synonym">Mertensiothuria leucospilota</name>
    <dbReference type="NCBI Taxonomy" id="206669"/>
    <lineage>
        <taxon>Eukaryota</taxon>
        <taxon>Metazoa</taxon>
        <taxon>Echinodermata</taxon>
        <taxon>Eleutherozoa</taxon>
        <taxon>Echinozoa</taxon>
        <taxon>Holothuroidea</taxon>
        <taxon>Aspidochirotacea</taxon>
        <taxon>Aspidochirotida</taxon>
        <taxon>Holothuriidae</taxon>
        <taxon>Holothuria</taxon>
    </lineage>
</organism>
<accession>A0A9Q0YNE3</accession>
<dbReference type="Proteomes" id="UP001152320">
    <property type="component" value="Chromosome 21"/>
</dbReference>
<sequence length="454" mass="50558">MSFSVFVVSFITVISYSAVAAYGQIFFNSTCFASGYCYAFEGETIALTCTIPTGRGPIGIATIKPERSGWDFNILVKEGKLQGAEDNRSKFTFESSQENNTLIIRNLTESDNLFYRCWYHFIYSCGMFGQVHLRCWKIVRGTVYLDVRKKSNTPMEIDFCNLIGGMSGVFFTKEDLILECPTAKLNISISNSTHTVNVDYEYQRFDQNSFLLTIKVSEKLNGTTMSCMRKTNIDNTNYCKQFPKLSVFNDIKVTTTPEEVVVQNGGNATIHCHSSPFLEDVDTSFEWDFPDNNVIFGNIEESETSTGTQISIDNIVFTNTTSFDIVCRVTLGSRNSSAFVTVTLSSTTDVPMSSSTITSQATSPVAMVVPLVLISLILAIVVVAIIYIKVIKGKIKTEKNRDDKEDSLKQNETIMVNNLYGIKDDVTKAKLGLTKNDSEVADNVAYVSYDEGDK</sequence>
<evidence type="ECO:0000313" key="4">
    <source>
        <dbReference type="EMBL" id="KAJ8022096.1"/>
    </source>
</evidence>
<feature type="domain" description="Ig-like" evidence="3">
    <location>
        <begin position="41"/>
        <end position="117"/>
    </location>
</feature>
<keyword evidence="1" id="KW-0472">Membrane</keyword>
<evidence type="ECO:0000313" key="5">
    <source>
        <dbReference type="Proteomes" id="UP001152320"/>
    </source>
</evidence>
<dbReference type="EMBL" id="JAIZAY010000021">
    <property type="protein sequence ID" value="KAJ8022096.1"/>
    <property type="molecule type" value="Genomic_DNA"/>
</dbReference>